<dbReference type="AlphaFoldDB" id="A0A8S3CM89"/>
<evidence type="ECO:0000313" key="1">
    <source>
        <dbReference type="EMBL" id="CAF4924731.1"/>
    </source>
</evidence>
<reference evidence="1" key="1">
    <citation type="submission" date="2021-02" db="EMBL/GenBank/DDBJ databases">
        <authorList>
            <person name="Nowell W R."/>
        </authorList>
    </citation>
    <scope>NUCLEOTIDE SEQUENCE</scope>
</reference>
<proteinExistence type="predicted"/>
<accession>A0A8S3CM89</accession>
<dbReference type="Proteomes" id="UP000676336">
    <property type="component" value="Unassembled WGS sequence"/>
</dbReference>
<feature type="non-terminal residue" evidence="1">
    <location>
        <position position="53"/>
    </location>
</feature>
<evidence type="ECO:0000313" key="2">
    <source>
        <dbReference type="Proteomes" id="UP000676336"/>
    </source>
</evidence>
<dbReference type="EMBL" id="CAJOBI010180585">
    <property type="protein sequence ID" value="CAF4924731.1"/>
    <property type="molecule type" value="Genomic_DNA"/>
</dbReference>
<feature type="non-terminal residue" evidence="1">
    <location>
        <position position="1"/>
    </location>
</feature>
<sequence length="53" mass="5433">IGCAPNITDPEVTVDSSASVGADAVRIAAQAAAKELAAEHHESVSNCREPLFL</sequence>
<protein>
    <submittedName>
        <fullName evidence="1">Uncharacterized protein</fullName>
    </submittedName>
</protein>
<comment type="caution">
    <text evidence="1">The sequence shown here is derived from an EMBL/GenBank/DDBJ whole genome shotgun (WGS) entry which is preliminary data.</text>
</comment>
<gene>
    <name evidence="1" type="ORF">SMN809_LOCUS52890</name>
</gene>
<organism evidence="1 2">
    <name type="scientific">Rotaria magnacalcarata</name>
    <dbReference type="NCBI Taxonomy" id="392030"/>
    <lineage>
        <taxon>Eukaryota</taxon>
        <taxon>Metazoa</taxon>
        <taxon>Spiralia</taxon>
        <taxon>Gnathifera</taxon>
        <taxon>Rotifera</taxon>
        <taxon>Eurotatoria</taxon>
        <taxon>Bdelloidea</taxon>
        <taxon>Philodinida</taxon>
        <taxon>Philodinidae</taxon>
        <taxon>Rotaria</taxon>
    </lineage>
</organism>
<name>A0A8S3CM89_9BILA</name>